<dbReference type="InterPro" id="IPR011008">
    <property type="entry name" value="Dimeric_a/b-barrel"/>
</dbReference>
<dbReference type="Pfam" id="PF13412">
    <property type="entry name" value="HTH_24"/>
    <property type="match status" value="1"/>
</dbReference>
<dbReference type="SUPFAM" id="SSF46785">
    <property type="entry name" value="Winged helix' DNA-binding domain"/>
    <property type="match status" value="1"/>
</dbReference>
<dbReference type="InterPro" id="IPR019887">
    <property type="entry name" value="Tscrpt_reg_AsnC/Lrp_C"/>
</dbReference>
<keyword evidence="2" id="KW-0238">DNA-binding</keyword>
<dbReference type="OrthoDB" id="5243753at2"/>
<dbReference type="GO" id="GO:0005829">
    <property type="term" value="C:cytosol"/>
    <property type="evidence" value="ECO:0007669"/>
    <property type="project" value="TreeGrafter"/>
</dbReference>
<organism evidence="5 6">
    <name type="scientific">Nonomuraea zeae</name>
    <dbReference type="NCBI Taxonomy" id="1642303"/>
    <lineage>
        <taxon>Bacteria</taxon>
        <taxon>Bacillati</taxon>
        <taxon>Actinomycetota</taxon>
        <taxon>Actinomycetes</taxon>
        <taxon>Streptosporangiales</taxon>
        <taxon>Streptosporangiaceae</taxon>
        <taxon>Nonomuraea</taxon>
    </lineage>
</organism>
<dbReference type="PRINTS" id="PR00033">
    <property type="entry name" value="HTHASNC"/>
</dbReference>
<dbReference type="SMART" id="SM00344">
    <property type="entry name" value="HTH_ASNC"/>
    <property type="match status" value="1"/>
</dbReference>
<evidence type="ECO:0000313" key="6">
    <source>
        <dbReference type="Proteomes" id="UP000306628"/>
    </source>
</evidence>
<dbReference type="PANTHER" id="PTHR30154">
    <property type="entry name" value="LEUCINE-RESPONSIVE REGULATORY PROTEIN"/>
    <property type="match status" value="1"/>
</dbReference>
<accession>A0A5S4GG06</accession>
<protein>
    <submittedName>
        <fullName evidence="5">Lrp/AsnC family transcriptional regulator</fullName>
    </submittedName>
</protein>
<dbReference type="SUPFAM" id="SSF54909">
    <property type="entry name" value="Dimeric alpha+beta barrel"/>
    <property type="match status" value="1"/>
</dbReference>
<dbReference type="EMBL" id="VCKX01000077">
    <property type="protein sequence ID" value="TMR31863.1"/>
    <property type="molecule type" value="Genomic_DNA"/>
</dbReference>
<reference evidence="5 6" key="1">
    <citation type="submission" date="2019-05" db="EMBL/GenBank/DDBJ databases">
        <title>Draft genome sequence of Nonomuraea zeae DSM 100528.</title>
        <authorList>
            <person name="Saricaoglu S."/>
            <person name="Isik K."/>
        </authorList>
    </citation>
    <scope>NUCLEOTIDE SEQUENCE [LARGE SCALE GENOMIC DNA]</scope>
    <source>
        <strain evidence="5 6">DSM 100528</strain>
    </source>
</reference>
<evidence type="ECO:0000256" key="3">
    <source>
        <dbReference type="ARBA" id="ARBA00023163"/>
    </source>
</evidence>
<comment type="caution">
    <text evidence="5">The sequence shown here is derived from an EMBL/GenBank/DDBJ whole genome shotgun (WGS) entry which is preliminary data.</text>
</comment>
<dbReference type="InterPro" id="IPR036390">
    <property type="entry name" value="WH_DNA-bd_sf"/>
</dbReference>
<dbReference type="InterPro" id="IPR000485">
    <property type="entry name" value="AsnC-type_HTH_dom"/>
</dbReference>
<sequence>MRKPLDPVDKEIVRLLVTHGRISHQELAQRVHVSRPAVHERVKRLEQDGVIRGYRAVIDWSAIDLGLCAFVSVQADHDLLGTLADRLFGLTTNEARVEECHRVTGQWCALLKVRTASPVALQQLLDDILTIEGVDAVVTTIVLSSSEAVSRASPG</sequence>
<dbReference type="CDD" id="cd00090">
    <property type="entry name" value="HTH_ARSR"/>
    <property type="match status" value="1"/>
</dbReference>
<dbReference type="Gene3D" id="3.30.70.920">
    <property type="match status" value="1"/>
</dbReference>
<keyword evidence="6" id="KW-1185">Reference proteome</keyword>
<dbReference type="InterPro" id="IPR019888">
    <property type="entry name" value="Tscrpt_reg_AsnC-like"/>
</dbReference>
<dbReference type="PROSITE" id="PS50956">
    <property type="entry name" value="HTH_ASNC_2"/>
    <property type="match status" value="1"/>
</dbReference>
<dbReference type="Pfam" id="PF01037">
    <property type="entry name" value="AsnC_trans_reg"/>
    <property type="match status" value="1"/>
</dbReference>
<keyword evidence="3" id="KW-0804">Transcription</keyword>
<dbReference type="Gene3D" id="1.10.10.10">
    <property type="entry name" value="Winged helix-like DNA-binding domain superfamily/Winged helix DNA-binding domain"/>
    <property type="match status" value="1"/>
</dbReference>
<name>A0A5S4GG06_9ACTN</name>
<gene>
    <name evidence="5" type="ORF">ETD85_24525</name>
</gene>
<dbReference type="InterPro" id="IPR036388">
    <property type="entry name" value="WH-like_DNA-bd_sf"/>
</dbReference>
<dbReference type="AlphaFoldDB" id="A0A5S4GG06"/>
<dbReference type="InterPro" id="IPR011991">
    <property type="entry name" value="ArsR-like_HTH"/>
</dbReference>
<dbReference type="GO" id="GO:0043200">
    <property type="term" value="P:response to amino acid"/>
    <property type="evidence" value="ECO:0007669"/>
    <property type="project" value="TreeGrafter"/>
</dbReference>
<proteinExistence type="predicted"/>
<evidence type="ECO:0000259" key="4">
    <source>
        <dbReference type="PROSITE" id="PS50956"/>
    </source>
</evidence>
<evidence type="ECO:0000256" key="2">
    <source>
        <dbReference type="ARBA" id="ARBA00023125"/>
    </source>
</evidence>
<evidence type="ECO:0000256" key="1">
    <source>
        <dbReference type="ARBA" id="ARBA00023015"/>
    </source>
</evidence>
<dbReference type="PANTHER" id="PTHR30154:SF53">
    <property type="entry name" value="HTH-TYPE TRANSCRIPTIONAL REGULATOR LRPC"/>
    <property type="match status" value="1"/>
</dbReference>
<keyword evidence="1" id="KW-0805">Transcription regulation</keyword>
<dbReference type="RefSeq" id="WP_138692128.1">
    <property type="nucleotide sequence ID" value="NZ_JBHSAZ010000106.1"/>
</dbReference>
<dbReference type="Proteomes" id="UP000306628">
    <property type="component" value="Unassembled WGS sequence"/>
</dbReference>
<feature type="domain" description="HTH asnC-type" evidence="4">
    <location>
        <begin position="5"/>
        <end position="66"/>
    </location>
</feature>
<evidence type="ECO:0000313" key="5">
    <source>
        <dbReference type="EMBL" id="TMR31863.1"/>
    </source>
</evidence>
<dbReference type="GO" id="GO:0043565">
    <property type="term" value="F:sequence-specific DNA binding"/>
    <property type="evidence" value="ECO:0007669"/>
    <property type="project" value="InterPro"/>
</dbReference>